<comment type="caution">
    <text evidence="1">The sequence shown here is derived from an EMBL/GenBank/DDBJ whole genome shotgun (WGS) entry which is preliminary data.</text>
</comment>
<name>A0ABM9XPT1_9CORY</name>
<protein>
    <submittedName>
        <fullName evidence="1">Uncharacterized protein</fullName>
    </submittedName>
</protein>
<organism evidence="1 2">
    <name type="scientific">Corynebacterium glucuronolyticum ATCC 51866</name>
    <dbReference type="NCBI Taxonomy" id="548478"/>
    <lineage>
        <taxon>Bacteria</taxon>
        <taxon>Bacillati</taxon>
        <taxon>Actinomycetota</taxon>
        <taxon>Actinomycetes</taxon>
        <taxon>Mycobacteriales</taxon>
        <taxon>Corynebacteriaceae</taxon>
        <taxon>Corynebacterium</taxon>
    </lineage>
</organism>
<dbReference type="Proteomes" id="UP000006237">
    <property type="component" value="Unassembled WGS sequence"/>
</dbReference>
<accession>A0ABM9XPT1</accession>
<reference evidence="1 2" key="1">
    <citation type="submission" date="2009-01" db="EMBL/GenBank/DDBJ databases">
        <authorList>
            <person name="Qin X."/>
            <person name="Bachman B."/>
            <person name="Battles P."/>
            <person name="Bell A."/>
            <person name="Bess C."/>
            <person name="Bickham C."/>
            <person name="Chaboub L."/>
            <person name="Chen D."/>
            <person name="Coyle M."/>
            <person name="Deiros D.R."/>
            <person name="Dinh H."/>
            <person name="Forbes L."/>
            <person name="Fowler G."/>
            <person name="Francisco L."/>
            <person name="Fu Q."/>
            <person name="Gubbala S."/>
            <person name="Hale W."/>
            <person name="Han Y."/>
            <person name="Hemphill L."/>
            <person name="Highlander S.K."/>
            <person name="Hirani K."/>
            <person name="Hogues M."/>
            <person name="Jackson L."/>
            <person name="Jakkamsetti A."/>
            <person name="Javaid M."/>
            <person name="Jiang H."/>
            <person name="Korchina V."/>
            <person name="Kovar C."/>
            <person name="Lara F."/>
            <person name="Lee S."/>
            <person name="Mata R."/>
            <person name="Mathew T."/>
            <person name="Moen C."/>
            <person name="Morales K."/>
            <person name="Munidasa M."/>
            <person name="Nazareth L."/>
            <person name="Ngo R."/>
            <person name="Nguyen L."/>
            <person name="Okwuonu G."/>
            <person name="Ongeri F."/>
            <person name="Patil S."/>
            <person name="Petrosino J."/>
            <person name="Pham C."/>
            <person name="Pham P."/>
            <person name="Pu L.-L."/>
            <person name="Puazo M."/>
            <person name="Raj R."/>
            <person name="Reid J."/>
            <person name="Rouhana J."/>
            <person name="Saada N."/>
            <person name="Shang Y."/>
            <person name="Simmons D."/>
            <person name="Thornton R."/>
            <person name="Warren J."/>
            <person name="Weissenberger G."/>
            <person name="Zhang J."/>
            <person name="Zhang L."/>
            <person name="Zhou C."/>
            <person name="Zhu D."/>
            <person name="Muzny D."/>
            <person name="Worley K."/>
            <person name="Gibbs R."/>
        </authorList>
    </citation>
    <scope>NUCLEOTIDE SEQUENCE [LARGE SCALE GENOMIC DNA]</scope>
    <source>
        <strain evidence="1 2">ATCC 51866</strain>
    </source>
</reference>
<dbReference type="EMBL" id="ACHF01000032">
    <property type="protein sequence ID" value="EEI63191.1"/>
    <property type="molecule type" value="Genomic_DNA"/>
</dbReference>
<gene>
    <name evidence="1" type="ORF">HMPREF0293_1323</name>
</gene>
<keyword evidence="2" id="KW-1185">Reference proteome</keyword>
<proteinExistence type="predicted"/>
<sequence length="55" mass="6385">MRDSESPTKTQRAVGENILEAARETNWWSVEAPVERPEMDVPPEMVVPREYLKND</sequence>
<evidence type="ECO:0000313" key="1">
    <source>
        <dbReference type="EMBL" id="EEI63191.1"/>
    </source>
</evidence>
<evidence type="ECO:0000313" key="2">
    <source>
        <dbReference type="Proteomes" id="UP000006237"/>
    </source>
</evidence>